<evidence type="ECO:0000256" key="1">
    <source>
        <dbReference type="ARBA" id="ARBA00023015"/>
    </source>
</evidence>
<comment type="caution">
    <text evidence="5">The sequence shown here is derived from an EMBL/GenBank/DDBJ whole genome shotgun (WGS) entry which is preliminary data.</text>
</comment>
<reference evidence="5" key="1">
    <citation type="submission" date="2023-05" db="EMBL/GenBank/DDBJ databases">
        <authorList>
            <person name="Zhang X."/>
        </authorList>
    </citation>
    <scope>NUCLEOTIDE SEQUENCE</scope>
    <source>
        <strain evidence="5">BD1B2-1</strain>
    </source>
</reference>
<dbReference type="AlphaFoldDB" id="A0AAE3UGW3"/>
<dbReference type="GO" id="GO:0043565">
    <property type="term" value="F:sequence-specific DNA binding"/>
    <property type="evidence" value="ECO:0007669"/>
    <property type="project" value="InterPro"/>
</dbReference>
<dbReference type="Proteomes" id="UP001232063">
    <property type="component" value="Unassembled WGS sequence"/>
</dbReference>
<dbReference type="InterPro" id="IPR020449">
    <property type="entry name" value="Tscrpt_reg_AraC-type_HTH"/>
</dbReference>
<dbReference type="InterPro" id="IPR003313">
    <property type="entry name" value="AraC-bd"/>
</dbReference>
<feature type="domain" description="HTH araC/xylS-type" evidence="4">
    <location>
        <begin position="203"/>
        <end position="284"/>
    </location>
</feature>
<evidence type="ECO:0000256" key="3">
    <source>
        <dbReference type="ARBA" id="ARBA00023163"/>
    </source>
</evidence>
<proteinExistence type="predicted"/>
<dbReference type="Pfam" id="PF12833">
    <property type="entry name" value="HTH_18"/>
    <property type="match status" value="1"/>
</dbReference>
<dbReference type="InterPro" id="IPR018060">
    <property type="entry name" value="HTH_AraC"/>
</dbReference>
<dbReference type="SUPFAM" id="SSF46689">
    <property type="entry name" value="Homeodomain-like"/>
    <property type="match status" value="1"/>
</dbReference>
<dbReference type="GO" id="GO:0003700">
    <property type="term" value="F:DNA-binding transcription factor activity"/>
    <property type="evidence" value="ECO:0007669"/>
    <property type="project" value="InterPro"/>
</dbReference>
<accession>A0AAE3UGW3</accession>
<keyword evidence="1" id="KW-0805">Transcription regulation</keyword>
<dbReference type="InterPro" id="IPR009057">
    <property type="entry name" value="Homeodomain-like_sf"/>
</dbReference>
<dbReference type="InterPro" id="IPR037923">
    <property type="entry name" value="HTH-like"/>
</dbReference>
<dbReference type="EMBL" id="JASJOU010000004">
    <property type="protein sequence ID" value="MDJ1502023.1"/>
    <property type="molecule type" value="Genomic_DNA"/>
</dbReference>
<sequence>MHFSGQPIKQFDLTPLAKAGVFVIHIGNDEPEGGHDIFKPHRDRHYMLIIALGGSLKMMLDFEEVLINQPSMLLVFPEQVHHVVELKDPQGWAIHFDPSLIQEEFQRVLQTGFAKPLLFTQTDTLQAQVITIASLMHQLQSEVPTTYTGRTMHELLAAILSLLAGKFSQMPVGNKSKEGRPSIIERDFSQLLLRYYKTWKQPSQYAQALSVSVSHLNDTVKDISGYPVSVRIQQTSILEAKRLLYFTNLSVKEIGYEVGYDNPVYFSKLFKKATDLTPLEFRQQFRD</sequence>
<dbReference type="PANTHER" id="PTHR43280">
    <property type="entry name" value="ARAC-FAMILY TRANSCRIPTIONAL REGULATOR"/>
    <property type="match status" value="1"/>
</dbReference>
<name>A0AAE3UGW3_9BACT</name>
<dbReference type="PANTHER" id="PTHR43280:SF32">
    <property type="entry name" value="TRANSCRIPTIONAL REGULATORY PROTEIN"/>
    <property type="match status" value="1"/>
</dbReference>
<evidence type="ECO:0000313" key="5">
    <source>
        <dbReference type="EMBL" id="MDJ1502023.1"/>
    </source>
</evidence>
<dbReference type="RefSeq" id="WP_314511817.1">
    <property type="nucleotide sequence ID" value="NZ_JASJOU010000004.1"/>
</dbReference>
<dbReference type="SUPFAM" id="SSF51215">
    <property type="entry name" value="Regulatory protein AraC"/>
    <property type="match status" value="1"/>
</dbReference>
<dbReference type="SMART" id="SM00342">
    <property type="entry name" value="HTH_ARAC"/>
    <property type="match status" value="1"/>
</dbReference>
<protein>
    <submittedName>
        <fullName evidence="5">Helix-turn-helix transcriptional regulator</fullName>
    </submittedName>
</protein>
<keyword evidence="3" id="KW-0804">Transcription</keyword>
<evidence type="ECO:0000259" key="4">
    <source>
        <dbReference type="PROSITE" id="PS01124"/>
    </source>
</evidence>
<gene>
    <name evidence="5" type="ORF">QNI22_15255</name>
</gene>
<dbReference type="PRINTS" id="PR00032">
    <property type="entry name" value="HTHARAC"/>
</dbReference>
<evidence type="ECO:0000256" key="2">
    <source>
        <dbReference type="ARBA" id="ARBA00023125"/>
    </source>
</evidence>
<organism evidence="5 6">
    <name type="scientific">Xanthocytophaga agilis</name>
    <dbReference type="NCBI Taxonomy" id="3048010"/>
    <lineage>
        <taxon>Bacteria</taxon>
        <taxon>Pseudomonadati</taxon>
        <taxon>Bacteroidota</taxon>
        <taxon>Cytophagia</taxon>
        <taxon>Cytophagales</taxon>
        <taxon>Rhodocytophagaceae</taxon>
        <taxon>Xanthocytophaga</taxon>
    </lineage>
</organism>
<dbReference type="Pfam" id="PF02311">
    <property type="entry name" value="AraC_binding"/>
    <property type="match status" value="1"/>
</dbReference>
<dbReference type="Gene3D" id="1.10.10.60">
    <property type="entry name" value="Homeodomain-like"/>
    <property type="match status" value="1"/>
</dbReference>
<evidence type="ECO:0000313" key="6">
    <source>
        <dbReference type="Proteomes" id="UP001232063"/>
    </source>
</evidence>
<keyword evidence="2" id="KW-0238">DNA-binding</keyword>
<dbReference type="PROSITE" id="PS01124">
    <property type="entry name" value="HTH_ARAC_FAMILY_2"/>
    <property type="match status" value="1"/>
</dbReference>
<keyword evidence="6" id="KW-1185">Reference proteome</keyword>